<keyword evidence="3" id="KW-1185">Reference proteome</keyword>
<dbReference type="GeneID" id="119718777"/>
<reference evidence="2" key="1">
    <citation type="submission" date="2022-11" db="UniProtKB">
        <authorList>
            <consortium name="EnsemblMetazoa"/>
        </authorList>
    </citation>
    <scope>IDENTIFICATION</scope>
</reference>
<dbReference type="OrthoDB" id="354351at2759"/>
<feature type="domain" description="Lipocalin/cytosolic fatty-acid binding" evidence="1">
    <location>
        <begin position="10"/>
        <end position="111"/>
    </location>
</feature>
<evidence type="ECO:0000313" key="2">
    <source>
        <dbReference type="EnsemblMetazoa" id="XP_038044121.1"/>
    </source>
</evidence>
<evidence type="ECO:0000313" key="3">
    <source>
        <dbReference type="Proteomes" id="UP000887568"/>
    </source>
</evidence>
<proteinExistence type="predicted"/>
<dbReference type="EnsemblMetazoa" id="XM_038188193.1">
    <property type="protein sequence ID" value="XP_038044121.1"/>
    <property type="gene ID" value="LOC119718777"/>
</dbReference>
<organism evidence="2 3">
    <name type="scientific">Patiria miniata</name>
    <name type="common">Bat star</name>
    <name type="synonym">Asterina miniata</name>
    <dbReference type="NCBI Taxonomy" id="46514"/>
    <lineage>
        <taxon>Eukaryota</taxon>
        <taxon>Metazoa</taxon>
        <taxon>Echinodermata</taxon>
        <taxon>Eleutherozoa</taxon>
        <taxon>Asterozoa</taxon>
        <taxon>Asteroidea</taxon>
        <taxon>Valvatacea</taxon>
        <taxon>Valvatida</taxon>
        <taxon>Asterinidae</taxon>
        <taxon>Patiria</taxon>
    </lineage>
</organism>
<dbReference type="RefSeq" id="XP_038044121.1">
    <property type="nucleotide sequence ID" value="XM_038188193.1"/>
</dbReference>
<evidence type="ECO:0000259" key="1">
    <source>
        <dbReference type="Pfam" id="PF00061"/>
    </source>
</evidence>
<dbReference type="InterPro" id="IPR000566">
    <property type="entry name" value="Lipocln_cytosolic_FA-bd_dom"/>
</dbReference>
<sequence>MSGKGGFNVSGKWELESTKNYPEWLEDMGIPEAERQKSLANTPSLEIVHEGDTFDYVSRKGEVMKKVTKKIGEEYLDTAHGLSETRVPRWEGDKLVISAANNPPGRWTTTCELDCNRLLLTYTSHHDGKDGVTAKRWFARVGEPDSDFVLQQKTEQN</sequence>
<dbReference type="Gene3D" id="2.40.128.20">
    <property type="match status" value="1"/>
</dbReference>
<name>A0A913YZF9_PATMI</name>
<dbReference type="Proteomes" id="UP000887568">
    <property type="component" value="Unplaced"/>
</dbReference>
<protein>
    <recommendedName>
        <fullName evidence="1">Lipocalin/cytosolic fatty-acid binding domain-containing protein</fullName>
    </recommendedName>
</protein>
<dbReference type="SUPFAM" id="SSF50814">
    <property type="entry name" value="Lipocalins"/>
    <property type="match status" value="1"/>
</dbReference>
<dbReference type="InterPro" id="IPR012674">
    <property type="entry name" value="Calycin"/>
</dbReference>
<dbReference type="CDD" id="cd00742">
    <property type="entry name" value="FABP"/>
    <property type="match status" value="1"/>
</dbReference>
<dbReference type="OMA" id="VTAKRWF"/>
<dbReference type="AlphaFoldDB" id="A0A913YZF9"/>
<dbReference type="Pfam" id="PF00061">
    <property type="entry name" value="Lipocalin"/>
    <property type="match status" value="1"/>
</dbReference>
<accession>A0A913YZF9</accession>